<dbReference type="GO" id="GO:0043190">
    <property type="term" value="C:ATP-binding cassette (ABC) transporter complex"/>
    <property type="evidence" value="ECO:0007669"/>
    <property type="project" value="InterPro"/>
</dbReference>
<feature type="transmembrane region" description="Helical" evidence="9">
    <location>
        <begin position="184"/>
        <end position="205"/>
    </location>
</feature>
<proteinExistence type="inferred from homology"/>
<dbReference type="RefSeq" id="WP_042542411.1">
    <property type="nucleotide sequence ID" value="NZ_JXSQ01000001.1"/>
</dbReference>
<comment type="similarity">
    <text evidence="2">Belongs to the binding-protein-dependent transport system permease family. HisMQ subfamily.</text>
</comment>
<reference evidence="11 12" key="1">
    <citation type="submission" date="2015-01" db="EMBL/GenBank/DDBJ databases">
        <title>Draft genome sequence of Leucobacter komagatae strain VKM ST2845.</title>
        <authorList>
            <person name="Karlyshev A.V."/>
            <person name="Kudryashova E.B."/>
        </authorList>
    </citation>
    <scope>NUCLEOTIDE SEQUENCE [LARGE SCALE GENOMIC DNA]</scope>
    <source>
        <strain evidence="11 12">VKM ST2845</strain>
    </source>
</reference>
<name>A0A0D0H8Z2_9MICO</name>
<dbReference type="NCBIfam" id="TIGR01726">
    <property type="entry name" value="HEQRo_perm_3TM"/>
    <property type="match status" value="1"/>
</dbReference>
<dbReference type="PANTHER" id="PTHR30614">
    <property type="entry name" value="MEMBRANE COMPONENT OF AMINO ACID ABC TRANSPORTER"/>
    <property type="match status" value="1"/>
</dbReference>
<dbReference type="InterPro" id="IPR000515">
    <property type="entry name" value="MetI-like"/>
</dbReference>
<dbReference type="CDD" id="cd06261">
    <property type="entry name" value="TM_PBP2"/>
    <property type="match status" value="1"/>
</dbReference>
<keyword evidence="3 9" id="KW-0813">Transport</keyword>
<feature type="transmembrane region" description="Helical" evidence="9">
    <location>
        <begin position="57"/>
        <end position="78"/>
    </location>
</feature>
<dbReference type="AlphaFoldDB" id="A0A0D0H8Z2"/>
<dbReference type="SUPFAM" id="SSF161098">
    <property type="entry name" value="MetI-like"/>
    <property type="match status" value="1"/>
</dbReference>
<evidence type="ECO:0000313" key="12">
    <source>
        <dbReference type="Proteomes" id="UP000032120"/>
    </source>
</evidence>
<comment type="caution">
    <text evidence="11">The sequence shown here is derived from an EMBL/GenBank/DDBJ whole genome shotgun (WGS) entry which is preliminary data.</text>
</comment>
<sequence>MADVFNVMIDALPTLLKGLGLTVYLAVVSLILATIIGLISGLMTLSKKIWIYGPARLYVNVIRGTPLLVQILFIYFGLPGATSIKLTPLTAGIIAISFHIGAYVSEVFRAGIESVDKGQAEAGRSLGLTHGQTMRRIIIPQASRRMIPPMMNQFIMGVKDTSLLAVIGVAELTQRGQSIYAVNYRAFEILALVGLIYLILTYSLYRVSRIVEKRFVVVQ</sequence>
<dbReference type="PANTHER" id="PTHR30614:SF20">
    <property type="entry name" value="GLUTAMINE TRANSPORT SYSTEM PERMEASE PROTEIN GLNP"/>
    <property type="match status" value="1"/>
</dbReference>
<gene>
    <name evidence="11" type="ORF">SD72_00100</name>
</gene>
<dbReference type="OrthoDB" id="9814902at2"/>
<evidence type="ECO:0000256" key="4">
    <source>
        <dbReference type="ARBA" id="ARBA00022475"/>
    </source>
</evidence>
<feature type="transmembrane region" description="Helical" evidence="9">
    <location>
        <begin position="84"/>
        <end position="104"/>
    </location>
</feature>
<dbReference type="InterPro" id="IPR010065">
    <property type="entry name" value="AA_ABC_transptr_permease_3TM"/>
</dbReference>
<feature type="domain" description="ABC transmembrane type-1" evidence="10">
    <location>
        <begin position="19"/>
        <end position="208"/>
    </location>
</feature>
<evidence type="ECO:0000259" key="10">
    <source>
        <dbReference type="PROSITE" id="PS50928"/>
    </source>
</evidence>
<comment type="subcellular location">
    <subcellularLocation>
        <location evidence="1 9">Cell membrane</location>
        <topology evidence="1 9">Multi-pass membrane protein</topology>
    </subcellularLocation>
</comment>
<evidence type="ECO:0000256" key="8">
    <source>
        <dbReference type="ARBA" id="ARBA00023136"/>
    </source>
</evidence>
<dbReference type="EMBL" id="JXSQ01000001">
    <property type="protein sequence ID" value="KIP53675.1"/>
    <property type="molecule type" value="Genomic_DNA"/>
</dbReference>
<keyword evidence="12" id="KW-1185">Reference proteome</keyword>
<evidence type="ECO:0000256" key="1">
    <source>
        <dbReference type="ARBA" id="ARBA00004651"/>
    </source>
</evidence>
<keyword evidence="7 9" id="KW-1133">Transmembrane helix</keyword>
<keyword evidence="8 9" id="KW-0472">Membrane</keyword>
<evidence type="ECO:0000256" key="6">
    <source>
        <dbReference type="ARBA" id="ARBA00022970"/>
    </source>
</evidence>
<evidence type="ECO:0000256" key="7">
    <source>
        <dbReference type="ARBA" id="ARBA00022989"/>
    </source>
</evidence>
<dbReference type="FunFam" id="1.10.3720.10:FF:000033">
    <property type="entry name" value="Polar amino acid ABC transporter permease"/>
    <property type="match status" value="1"/>
</dbReference>
<evidence type="ECO:0000256" key="5">
    <source>
        <dbReference type="ARBA" id="ARBA00022692"/>
    </source>
</evidence>
<evidence type="ECO:0000256" key="3">
    <source>
        <dbReference type="ARBA" id="ARBA00022448"/>
    </source>
</evidence>
<evidence type="ECO:0000256" key="2">
    <source>
        <dbReference type="ARBA" id="ARBA00010072"/>
    </source>
</evidence>
<feature type="transmembrane region" description="Helical" evidence="9">
    <location>
        <begin position="23"/>
        <end position="45"/>
    </location>
</feature>
<protein>
    <recommendedName>
        <fullName evidence="10">ABC transmembrane type-1 domain-containing protein</fullName>
    </recommendedName>
</protein>
<dbReference type="PROSITE" id="PS50928">
    <property type="entry name" value="ABC_TM1"/>
    <property type="match status" value="1"/>
</dbReference>
<dbReference type="InterPro" id="IPR035906">
    <property type="entry name" value="MetI-like_sf"/>
</dbReference>
<organism evidence="11 12">
    <name type="scientific">Leucobacter komagatae</name>
    <dbReference type="NCBI Taxonomy" id="55969"/>
    <lineage>
        <taxon>Bacteria</taxon>
        <taxon>Bacillati</taxon>
        <taxon>Actinomycetota</taxon>
        <taxon>Actinomycetes</taxon>
        <taxon>Micrococcales</taxon>
        <taxon>Microbacteriaceae</taxon>
        <taxon>Leucobacter</taxon>
    </lineage>
</organism>
<keyword evidence="6" id="KW-0029">Amino-acid transport</keyword>
<accession>A0A0D0H8Z2</accession>
<dbReference type="Pfam" id="PF00528">
    <property type="entry name" value="BPD_transp_1"/>
    <property type="match status" value="1"/>
</dbReference>
<dbReference type="InterPro" id="IPR043429">
    <property type="entry name" value="ArtM/GltK/GlnP/TcyL/YhdX-like"/>
</dbReference>
<dbReference type="Gene3D" id="1.10.3720.10">
    <property type="entry name" value="MetI-like"/>
    <property type="match status" value="1"/>
</dbReference>
<dbReference type="Proteomes" id="UP000032120">
    <property type="component" value="Unassembled WGS sequence"/>
</dbReference>
<dbReference type="GO" id="GO:0006865">
    <property type="term" value="P:amino acid transport"/>
    <property type="evidence" value="ECO:0007669"/>
    <property type="project" value="UniProtKB-KW"/>
</dbReference>
<evidence type="ECO:0000313" key="11">
    <source>
        <dbReference type="EMBL" id="KIP53675.1"/>
    </source>
</evidence>
<keyword evidence="5 9" id="KW-0812">Transmembrane</keyword>
<keyword evidence="4" id="KW-1003">Cell membrane</keyword>
<dbReference type="GO" id="GO:0022857">
    <property type="term" value="F:transmembrane transporter activity"/>
    <property type="evidence" value="ECO:0007669"/>
    <property type="project" value="InterPro"/>
</dbReference>
<evidence type="ECO:0000256" key="9">
    <source>
        <dbReference type="RuleBase" id="RU363032"/>
    </source>
</evidence>